<reference evidence="1 2" key="1">
    <citation type="submission" date="2014-06" db="EMBL/GenBank/DDBJ databases">
        <authorList>
            <person name="Urmite Genomes Urmite Genomes"/>
        </authorList>
    </citation>
    <scope>NUCLEOTIDE SEQUENCE [LARGE SCALE GENOMIC DNA]</scope>
</reference>
<sequence length="161" mass="17674">MGNQSSGLNLTKHSKYNGYSPRLGIDSRYEFGRGFGFIAGRSVAYYRGKMDYQDINALPSSPFPFPQGADRIDHHGVVNLRGKIGVDYVYQFQSTSTVGLELGYQADNYNNVFTDLCTGARFPMAPNDPAGATNPVYINSVVRNLSSSLDGFYVNLKATFG</sequence>
<dbReference type="EMBL" id="CCSB01000001">
    <property type="protein sequence ID" value="CDZ75748.1"/>
    <property type="molecule type" value="Genomic_DNA"/>
</dbReference>
<protein>
    <submittedName>
        <fullName evidence="1">Legionella pneumophila major outer membrane protein</fullName>
    </submittedName>
</protein>
<keyword evidence="2" id="KW-1185">Reference proteome</keyword>
<dbReference type="Pfam" id="PF05150">
    <property type="entry name" value="Legionella_OMP"/>
    <property type="match status" value="1"/>
</dbReference>
<accession>A0A078KVJ4</accession>
<dbReference type="AlphaFoldDB" id="A0A078KVJ4"/>
<dbReference type="Proteomes" id="UP000044071">
    <property type="component" value="Unassembled WGS sequence"/>
</dbReference>
<name>A0A078KVJ4_9GAMM</name>
<dbReference type="STRING" id="1034943.BN59_00006"/>
<proteinExistence type="predicted"/>
<gene>
    <name evidence="1" type="ORF">BN59_00006</name>
</gene>
<evidence type="ECO:0000313" key="1">
    <source>
        <dbReference type="EMBL" id="CDZ75748.1"/>
    </source>
</evidence>
<dbReference type="InterPro" id="IPR007825">
    <property type="entry name" value="Major_OMP_Legionella"/>
</dbReference>
<dbReference type="RefSeq" id="WP_043872408.1">
    <property type="nucleotide sequence ID" value="NZ_CCVW01000001.1"/>
</dbReference>
<organism evidence="1 2">
    <name type="scientific">Legionella massiliensis</name>
    <dbReference type="NCBI Taxonomy" id="1034943"/>
    <lineage>
        <taxon>Bacteria</taxon>
        <taxon>Pseudomonadati</taxon>
        <taxon>Pseudomonadota</taxon>
        <taxon>Gammaproteobacteria</taxon>
        <taxon>Legionellales</taxon>
        <taxon>Legionellaceae</taxon>
        <taxon>Legionella</taxon>
    </lineage>
</organism>
<evidence type="ECO:0000313" key="2">
    <source>
        <dbReference type="Proteomes" id="UP000044071"/>
    </source>
</evidence>